<evidence type="ECO:0000313" key="3">
    <source>
        <dbReference type="Proteomes" id="UP000314982"/>
    </source>
</evidence>
<reference evidence="2" key="3">
    <citation type="submission" date="2025-09" db="UniProtKB">
        <authorList>
            <consortium name="Ensembl"/>
        </authorList>
    </citation>
    <scope>IDENTIFICATION</scope>
</reference>
<feature type="compositionally biased region" description="Polar residues" evidence="1">
    <location>
        <begin position="63"/>
        <end position="72"/>
    </location>
</feature>
<sequence length="101" mass="11661">MVAVELLPKGEWRGRTTALTEGQVEEKGDETQSQPMATGRVVGILQRNWRDYVVTFPTKEETQSQSRNSQRILATPWDQRIPKIRISTQQADKLQVRPRTR</sequence>
<dbReference type="PANTHER" id="PTHR23355:SF30">
    <property type="entry name" value="DIS3-LIKE EXONUCLEASE 1"/>
    <property type="match status" value="1"/>
</dbReference>
<dbReference type="Gene3D" id="2.40.50.700">
    <property type="match status" value="1"/>
</dbReference>
<evidence type="ECO:0000256" key="1">
    <source>
        <dbReference type="SAM" id="MobiDB-lite"/>
    </source>
</evidence>
<dbReference type="Proteomes" id="UP000314982">
    <property type="component" value="Unassembled WGS sequence"/>
</dbReference>
<dbReference type="STRING" id="62062.ENSHHUP00000012828"/>
<evidence type="ECO:0000313" key="2">
    <source>
        <dbReference type="Ensembl" id="ENSHHUP00000012828.1"/>
    </source>
</evidence>
<feature type="region of interest" description="Disordered" evidence="1">
    <location>
        <begin position="59"/>
        <end position="78"/>
    </location>
</feature>
<dbReference type="InterPro" id="IPR012340">
    <property type="entry name" value="NA-bd_OB-fold"/>
</dbReference>
<dbReference type="InterPro" id="IPR050180">
    <property type="entry name" value="RNR_Ribonuclease"/>
</dbReference>
<organism evidence="2 3">
    <name type="scientific">Hucho hucho</name>
    <name type="common">huchen</name>
    <dbReference type="NCBI Taxonomy" id="62062"/>
    <lineage>
        <taxon>Eukaryota</taxon>
        <taxon>Metazoa</taxon>
        <taxon>Chordata</taxon>
        <taxon>Craniata</taxon>
        <taxon>Vertebrata</taxon>
        <taxon>Euteleostomi</taxon>
        <taxon>Actinopterygii</taxon>
        <taxon>Neopterygii</taxon>
        <taxon>Teleostei</taxon>
        <taxon>Protacanthopterygii</taxon>
        <taxon>Salmoniformes</taxon>
        <taxon>Salmonidae</taxon>
        <taxon>Salmoninae</taxon>
        <taxon>Hucho</taxon>
    </lineage>
</organism>
<keyword evidence="3" id="KW-1185">Reference proteome</keyword>
<protein>
    <submittedName>
        <fullName evidence="2">Uncharacterized protein</fullName>
    </submittedName>
</protein>
<name>A0A4W5K676_9TELE</name>
<dbReference type="Ensembl" id="ENSHHUT00000013244.1">
    <property type="protein sequence ID" value="ENSHHUP00000012828.1"/>
    <property type="gene ID" value="ENSHHUG00000007872.1"/>
</dbReference>
<reference evidence="3" key="1">
    <citation type="submission" date="2018-06" db="EMBL/GenBank/DDBJ databases">
        <title>Genome assembly of Danube salmon.</title>
        <authorList>
            <person name="Macqueen D.J."/>
            <person name="Gundappa M.K."/>
        </authorList>
    </citation>
    <scope>NUCLEOTIDE SEQUENCE [LARGE SCALE GENOMIC DNA]</scope>
</reference>
<accession>A0A4W5K676</accession>
<proteinExistence type="predicted"/>
<dbReference type="SUPFAM" id="SSF50249">
    <property type="entry name" value="Nucleic acid-binding proteins"/>
    <property type="match status" value="1"/>
</dbReference>
<feature type="region of interest" description="Disordered" evidence="1">
    <location>
        <begin position="14"/>
        <end position="35"/>
    </location>
</feature>
<dbReference type="AlphaFoldDB" id="A0A4W5K676"/>
<dbReference type="GO" id="GO:0000175">
    <property type="term" value="F:3'-5'-RNA exonuclease activity"/>
    <property type="evidence" value="ECO:0007669"/>
    <property type="project" value="TreeGrafter"/>
</dbReference>
<dbReference type="PANTHER" id="PTHR23355">
    <property type="entry name" value="RIBONUCLEASE"/>
    <property type="match status" value="1"/>
</dbReference>
<reference evidence="2" key="2">
    <citation type="submission" date="2025-08" db="UniProtKB">
        <authorList>
            <consortium name="Ensembl"/>
        </authorList>
    </citation>
    <scope>IDENTIFICATION</scope>
</reference>
<dbReference type="GO" id="GO:0006402">
    <property type="term" value="P:mRNA catabolic process"/>
    <property type="evidence" value="ECO:0007669"/>
    <property type="project" value="TreeGrafter"/>
</dbReference>
<dbReference type="GO" id="GO:0000177">
    <property type="term" value="C:cytoplasmic exosome (RNase complex)"/>
    <property type="evidence" value="ECO:0007669"/>
    <property type="project" value="TreeGrafter"/>
</dbReference>
<dbReference type="GO" id="GO:0016075">
    <property type="term" value="P:rRNA catabolic process"/>
    <property type="evidence" value="ECO:0007669"/>
    <property type="project" value="TreeGrafter"/>
</dbReference>